<dbReference type="AlphaFoldDB" id="A0A1I6UU56"/>
<proteinExistence type="predicted"/>
<dbReference type="InterPro" id="IPR005331">
    <property type="entry name" value="Sulfotransferase"/>
</dbReference>
<sequence>MTEKTNADPFLGELSARDIQVANRVFLGRGATEAEVARKLKNHQTLAQLRRTYWAAPAFQAMVQEIAPSNCGGKRAVSLKEAETLIHLHVPKTAGSSLSAMLSRDVAREDKLAFSENEKNILLKRPPEQRASLKLIHGHLNHGIDELLSQQCHYLTVLRKPKDRILSLYRYSKRQKTHPLYNMLNTRDMSFGQYLEFCSENPYRVVDTDNGQVRRIASTRAAPGDRHVLPQLFSEALSNIFAPNMTFGLTEHFADFAKRLHAKGIIASSVEKRENVAPSRASISSVLDDLSMRQRDILEEFTLWDQRFYDICEKVYFLTDPAS</sequence>
<dbReference type="GO" id="GO:0008146">
    <property type="term" value="F:sulfotransferase activity"/>
    <property type="evidence" value="ECO:0007669"/>
    <property type="project" value="InterPro"/>
</dbReference>
<keyword evidence="2" id="KW-1185">Reference proteome</keyword>
<evidence type="ECO:0000313" key="2">
    <source>
        <dbReference type="Proteomes" id="UP000199392"/>
    </source>
</evidence>
<dbReference type="Proteomes" id="UP000199392">
    <property type="component" value="Unassembled WGS sequence"/>
</dbReference>
<organism evidence="1 2">
    <name type="scientific">Alloyangia pacifica</name>
    <dbReference type="NCBI Taxonomy" id="311180"/>
    <lineage>
        <taxon>Bacteria</taxon>
        <taxon>Pseudomonadati</taxon>
        <taxon>Pseudomonadota</taxon>
        <taxon>Alphaproteobacteria</taxon>
        <taxon>Rhodobacterales</taxon>
        <taxon>Roseobacteraceae</taxon>
        <taxon>Alloyangia</taxon>
    </lineage>
</organism>
<gene>
    <name evidence="1" type="ORF">SAMN04488050_1095</name>
</gene>
<dbReference type="EMBL" id="FOZW01000009">
    <property type="protein sequence ID" value="SFT05022.1"/>
    <property type="molecule type" value="Genomic_DNA"/>
</dbReference>
<dbReference type="InterPro" id="IPR027417">
    <property type="entry name" value="P-loop_NTPase"/>
</dbReference>
<dbReference type="Pfam" id="PF03567">
    <property type="entry name" value="Sulfotransfer_2"/>
    <property type="match status" value="1"/>
</dbReference>
<keyword evidence="1" id="KW-0808">Transferase</keyword>
<dbReference type="Gene3D" id="3.40.50.300">
    <property type="entry name" value="P-loop containing nucleotide triphosphate hydrolases"/>
    <property type="match status" value="1"/>
</dbReference>
<accession>A0A1I6UU56</accession>
<name>A0A1I6UU56_9RHOB</name>
<dbReference type="GO" id="GO:0016020">
    <property type="term" value="C:membrane"/>
    <property type="evidence" value="ECO:0007669"/>
    <property type="project" value="InterPro"/>
</dbReference>
<dbReference type="OrthoDB" id="7834699at2"/>
<protein>
    <submittedName>
        <fullName evidence="1">Sulfotransferase family protein</fullName>
    </submittedName>
</protein>
<dbReference type="STRING" id="311180.SAMN04488050_1095"/>
<reference evidence="2" key="1">
    <citation type="submission" date="2016-10" db="EMBL/GenBank/DDBJ databases">
        <authorList>
            <person name="Varghese N."/>
            <person name="Submissions S."/>
        </authorList>
    </citation>
    <scope>NUCLEOTIDE SEQUENCE [LARGE SCALE GENOMIC DNA]</scope>
    <source>
        <strain evidence="2">DSM 26894</strain>
    </source>
</reference>
<dbReference type="SUPFAM" id="SSF52540">
    <property type="entry name" value="P-loop containing nucleoside triphosphate hydrolases"/>
    <property type="match status" value="1"/>
</dbReference>
<dbReference type="RefSeq" id="WP_092430196.1">
    <property type="nucleotide sequence ID" value="NZ_FNCL01000018.1"/>
</dbReference>
<evidence type="ECO:0000313" key="1">
    <source>
        <dbReference type="EMBL" id="SFT05022.1"/>
    </source>
</evidence>